<feature type="binding site" evidence="9">
    <location>
        <position position="187"/>
    </location>
    <ligand>
        <name>L-citrulline</name>
        <dbReference type="ChEBI" id="CHEBI:57743"/>
    </ligand>
</feature>
<comment type="subunit">
    <text evidence="2 9">Homotetramer.</text>
</comment>
<dbReference type="HAMAP" id="MF_00005">
    <property type="entry name" value="Arg_succ_synth_type1"/>
    <property type="match status" value="1"/>
</dbReference>
<accession>A0A073J2J7</accession>
<dbReference type="FunFam" id="3.40.50.620:FF:000019">
    <property type="entry name" value="Argininosuccinate synthase"/>
    <property type="match status" value="1"/>
</dbReference>
<evidence type="ECO:0000259" key="10">
    <source>
        <dbReference type="Pfam" id="PF00764"/>
    </source>
</evidence>
<feature type="domain" description="Arginosuccinate synthase C-terminal" evidence="11">
    <location>
        <begin position="177"/>
        <end position="394"/>
    </location>
</feature>
<dbReference type="EC" id="6.3.4.5" evidence="3 9"/>
<keyword evidence="5 9" id="KW-0436">Ligase</keyword>
<keyword evidence="9" id="KW-0963">Cytoplasm</keyword>
<dbReference type="CDD" id="cd01999">
    <property type="entry name" value="ASS"/>
    <property type="match status" value="1"/>
</dbReference>
<dbReference type="Proteomes" id="UP000027665">
    <property type="component" value="Unassembled WGS sequence"/>
</dbReference>
<feature type="binding site" evidence="9">
    <location>
        <position position="178"/>
    </location>
    <ligand>
        <name>L-citrulline</name>
        <dbReference type="ChEBI" id="CHEBI:57743"/>
    </ligand>
</feature>
<feature type="binding site" evidence="9">
    <location>
        <position position="263"/>
    </location>
    <ligand>
        <name>L-citrulline</name>
        <dbReference type="ChEBI" id="CHEBI:57743"/>
    </ligand>
</feature>
<evidence type="ECO:0000256" key="1">
    <source>
        <dbReference type="ARBA" id="ARBA00004967"/>
    </source>
</evidence>
<evidence type="ECO:0000256" key="9">
    <source>
        <dbReference type="HAMAP-Rule" id="MF_00005"/>
    </source>
</evidence>
<comment type="subcellular location">
    <subcellularLocation>
        <location evidence="9">Cytoplasm</location>
    </subcellularLocation>
</comment>
<dbReference type="InterPro" id="IPR014729">
    <property type="entry name" value="Rossmann-like_a/b/a_fold"/>
</dbReference>
<feature type="binding site" evidence="9">
    <location>
        <position position="275"/>
    </location>
    <ligand>
        <name>L-citrulline</name>
        <dbReference type="ChEBI" id="CHEBI:57743"/>
    </ligand>
</feature>
<evidence type="ECO:0000256" key="6">
    <source>
        <dbReference type="ARBA" id="ARBA00022605"/>
    </source>
</evidence>
<dbReference type="GO" id="GO:0006526">
    <property type="term" value="P:L-arginine biosynthetic process"/>
    <property type="evidence" value="ECO:0007669"/>
    <property type="project" value="UniProtKB-UniRule"/>
</dbReference>
<evidence type="ECO:0000313" key="12">
    <source>
        <dbReference type="EMBL" id="KEJ91927.1"/>
    </source>
</evidence>
<feature type="domain" description="Arginosuccinate synthase-like N-terminal" evidence="10">
    <location>
        <begin position="8"/>
        <end position="168"/>
    </location>
</feature>
<dbReference type="NCBIfam" id="TIGR00032">
    <property type="entry name" value="argG"/>
    <property type="match status" value="1"/>
</dbReference>
<dbReference type="FunFam" id="3.90.1260.10:FF:000007">
    <property type="entry name" value="Argininosuccinate synthase"/>
    <property type="match status" value="1"/>
</dbReference>
<feature type="binding site" evidence="9">
    <location>
        <position position="120"/>
    </location>
    <ligand>
        <name>ATP</name>
        <dbReference type="ChEBI" id="CHEBI:30616"/>
    </ligand>
</feature>
<name>A0A073J2J7_9BACT</name>
<dbReference type="InterPro" id="IPR048268">
    <property type="entry name" value="Arginosuc_syn_C"/>
</dbReference>
<evidence type="ECO:0000256" key="2">
    <source>
        <dbReference type="ARBA" id="ARBA00011881"/>
    </source>
</evidence>
<feature type="binding site" evidence="9">
    <location>
        <position position="127"/>
    </location>
    <ligand>
        <name>L-aspartate</name>
        <dbReference type="ChEBI" id="CHEBI:29991"/>
    </ligand>
</feature>
<dbReference type="AlphaFoldDB" id="A0A073J2J7"/>
<dbReference type="STRING" id="2754.EH55_05960"/>
<dbReference type="GO" id="GO:0005524">
    <property type="term" value="F:ATP binding"/>
    <property type="evidence" value="ECO:0007669"/>
    <property type="project" value="UniProtKB-UniRule"/>
</dbReference>
<dbReference type="SUPFAM" id="SSF69864">
    <property type="entry name" value="Argininosuccinate synthetase, C-terminal domain"/>
    <property type="match status" value="1"/>
</dbReference>
<dbReference type="EMBL" id="JMKI01000036">
    <property type="protein sequence ID" value="KEJ91927.1"/>
    <property type="molecule type" value="Genomic_DNA"/>
</dbReference>
<sequence>MAAERKGKVVLAYSGGLDTSVAIPWLHEQGYDVVTLTMHVGQQADNLEEIKAKAYAAGAVKAYVVDLREAFIDAFVWPSLKANAVYQGVYPLNSALSRPMIAQALIWCAEKEGAVAVAHGCTGKGQDQVRIEVACNALNPDVEVLAPVRDWGFSREEEMDYAAAHKVPVPTTRKSPYSIDDNLWGRSIECGILEDPWNKPPEDAYKLTVDPKDAPDEEVYVEVRFENGVPVAVDGKKMSSIELIDFMNKTAGRAGFGRIDMVEDRLVGFKSREVYECPAALSLINAHRKLETLTLAKDTLKTKKELEVRFAEMTYEGYWFSPLMEAVQAFMDSTQKNVNGTVRMKFYKGNCIVDGMKSDSSVYSKALATYSTGDIFDQSASVGFIKIWGMPIKTWRQTHKEKNINPIDTLVMQKGRDATK</sequence>
<dbReference type="SUPFAM" id="SSF52402">
    <property type="entry name" value="Adenine nucleotide alpha hydrolases-like"/>
    <property type="match status" value="1"/>
</dbReference>
<evidence type="ECO:0000256" key="8">
    <source>
        <dbReference type="ARBA" id="ARBA00022840"/>
    </source>
</evidence>
<evidence type="ECO:0000256" key="3">
    <source>
        <dbReference type="ARBA" id="ARBA00012286"/>
    </source>
</evidence>
<dbReference type="PATRIC" id="fig|2754.20.peg.1453"/>
<dbReference type="PANTHER" id="PTHR11587">
    <property type="entry name" value="ARGININOSUCCINATE SYNTHASE"/>
    <property type="match status" value="1"/>
</dbReference>
<dbReference type="InterPro" id="IPR001518">
    <property type="entry name" value="Arginosuc_synth"/>
</dbReference>
<dbReference type="InterPro" id="IPR018223">
    <property type="entry name" value="Arginosuc_synth_CS"/>
</dbReference>
<comment type="caution">
    <text evidence="12">The sequence shown here is derived from an EMBL/GenBank/DDBJ whole genome shotgun (WGS) entry which is preliminary data.</text>
</comment>
<feature type="binding site" evidence="9">
    <location>
        <position position="130"/>
    </location>
    <ligand>
        <name>L-citrulline</name>
        <dbReference type="ChEBI" id="CHEBI:57743"/>
    </ligand>
</feature>
<keyword evidence="4 9" id="KW-0055">Arginine biosynthesis</keyword>
<dbReference type="GO" id="GO:0004055">
    <property type="term" value="F:argininosuccinate synthase activity"/>
    <property type="evidence" value="ECO:0007669"/>
    <property type="project" value="UniProtKB-UniRule"/>
</dbReference>
<feature type="binding site" evidence="9">
    <location>
        <position position="122"/>
    </location>
    <ligand>
        <name>L-aspartate</name>
        <dbReference type="ChEBI" id="CHEBI:29991"/>
    </ligand>
</feature>
<keyword evidence="7 9" id="KW-0547">Nucleotide-binding</keyword>
<feature type="binding site" evidence="9">
    <location>
        <position position="90"/>
    </location>
    <ligand>
        <name>L-citrulline</name>
        <dbReference type="ChEBI" id="CHEBI:57743"/>
    </ligand>
</feature>
<dbReference type="InterPro" id="IPR023434">
    <property type="entry name" value="Arginosuc_synth_type_1_subfam"/>
</dbReference>
<proteinExistence type="inferred from homology"/>
<dbReference type="GO" id="GO:0000053">
    <property type="term" value="P:argininosuccinate metabolic process"/>
    <property type="evidence" value="ECO:0007669"/>
    <property type="project" value="TreeGrafter"/>
</dbReference>
<dbReference type="NCBIfam" id="NF001770">
    <property type="entry name" value="PRK00509.1"/>
    <property type="match status" value="1"/>
</dbReference>
<comment type="pathway">
    <text evidence="1 9">Amino-acid biosynthesis; L-arginine biosynthesis; L-arginine from L-ornithine and carbamoyl phosphate: step 2/3.</text>
</comment>
<dbReference type="InterPro" id="IPR048267">
    <property type="entry name" value="Arginosuc_syn_N"/>
</dbReference>
<comment type="caution">
    <text evidence="9">Lacks conserved residue(s) required for the propagation of feature annotation.</text>
</comment>
<dbReference type="Pfam" id="PF00764">
    <property type="entry name" value="Arginosuc_synth"/>
    <property type="match status" value="1"/>
</dbReference>
<protein>
    <recommendedName>
        <fullName evidence="3 9">Argininosuccinate synthase</fullName>
        <ecNumber evidence="3 9">6.3.4.5</ecNumber>
    </recommendedName>
    <alternativeName>
        <fullName evidence="9">Citrulline--aspartate ligase</fullName>
    </alternativeName>
</protein>
<keyword evidence="6 9" id="KW-0028">Amino-acid biosynthesis</keyword>
<dbReference type="RefSeq" id="WP_037976615.1">
    <property type="nucleotide sequence ID" value="NZ_CAMETI010000008.1"/>
</dbReference>
<keyword evidence="13" id="KW-1185">Reference proteome</keyword>
<dbReference type="GeneID" id="90983828"/>
<dbReference type="eggNOG" id="COG0137">
    <property type="taxonomic scope" value="Bacteria"/>
</dbReference>
<keyword evidence="8 9" id="KW-0067">ATP-binding</keyword>
<feature type="binding site" evidence="9">
    <location>
        <begin position="12"/>
        <end position="20"/>
    </location>
    <ligand>
        <name>ATP</name>
        <dbReference type="ChEBI" id="CHEBI:30616"/>
    </ligand>
</feature>
<dbReference type="Gene3D" id="3.90.1260.10">
    <property type="entry name" value="Argininosuccinate synthetase, chain A, domain 2"/>
    <property type="match status" value="1"/>
</dbReference>
<comment type="similarity">
    <text evidence="9">Belongs to the argininosuccinate synthase family. Type 1 subfamily.</text>
</comment>
<dbReference type="Gene3D" id="1.20.5.470">
    <property type="entry name" value="Single helix bin"/>
    <property type="match status" value="1"/>
</dbReference>
<dbReference type="PROSITE" id="PS00564">
    <property type="entry name" value="ARGININOSUCCIN_SYN_1"/>
    <property type="match status" value="1"/>
</dbReference>
<evidence type="ECO:0000313" key="13">
    <source>
        <dbReference type="Proteomes" id="UP000027665"/>
    </source>
</evidence>
<evidence type="ECO:0000256" key="4">
    <source>
        <dbReference type="ARBA" id="ARBA00022571"/>
    </source>
</evidence>
<evidence type="ECO:0000256" key="5">
    <source>
        <dbReference type="ARBA" id="ARBA00022598"/>
    </source>
</evidence>
<dbReference type="PANTHER" id="PTHR11587:SF2">
    <property type="entry name" value="ARGININOSUCCINATE SYNTHASE"/>
    <property type="match status" value="1"/>
</dbReference>
<reference evidence="12 13" key="1">
    <citation type="submission" date="2014-04" db="EMBL/GenBank/DDBJ databases">
        <title>Draft Genome Sequence of Synergistes jonesii.</title>
        <authorList>
            <person name="Coil D.A."/>
            <person name="Eisen J.A."/>
            <person name="Holland-Moritz H.E."/>
        </authorList>
    </citation>
    <scope>NUCLEOTIDE SEQUENCE [LARGE SCALE GENOMIC DNA]</scope>
    <source>
        <strain evidence="12 13">78-1</strain>
    </source>
</reference>
<dbReference type="InterPro" id="IPR024074">
    <property type="entry name" value="AS_cat/multimer_dom_body"/>
</dbReference>
<dbReference type="Gene3D" id="3.40.50.620">
    <property type="entry name" value="HUPs"/>
    <property type="match status" value="1"/>
</dbReference>
<dbReference type="Pfam" id="PF20979">
    <property type="entry name" value="Arginosuc_syn_C"/>
    <property type="match status" value="1"/>
</dbReference>
<comment type="catalytic activity">
    <reaction evidence="9">
        <text>L-citrulline + L-aspartate + ATP = 2-(N(omega)-L-arginino)succinate + AMP + diphosphate + H(+)</text>
        <dbReference type="Rhea" id="RHEA:10932"/>
        <dbReference type="ChEBI" id="CHEBI:15378"/>
        <dbReference type="ChEBI" id="CHEBI:29991"/>
        <dbReference type="ChEBI" id="CHEBI:30616"/>
        <dbReference type="ChEBI" id="CHEBI:33019"/>
        <dbReference type="ChEBI" id="CHEBI:57472"/>
        <dbReference type="ChEBI" id="CHEBI:57743"/>
        <dbReference type="ChEBI" id="CHEBI:456215"/>
        <dbReference type="EC" id="6.3.4.5"/>
    </reaction>
</comment>
<dbReference type="GO" id="GO:0000050">
    <property type="term" value="P:urea cycle"/>
    <property type="evidence" value="ECO:0007669"/>
    <property type="project" value="TreeGrafter"/>
</dbReference>
<dbReference type="UniPathway" id="UPA00068">
    <property type="reaction ID" value="UER00113"/>
</dbReference>
<organism evidence="12 13">
    <name type="scientific">Synergistes jonesii</name>
    <dbReference type="NCBI Taxonomy" id="2754"/>
    <lineage>
        <taxon>Bacteria</taxon>
        <taxon>Thermotogati</taxon>
        <taxon>Synergistota</taxon>
        <taxon>Synergistia</taxon>
        <taxon>Synergistales</taxon>
        <taxon>Synergistaceae</taxon>
        <taxon>Synergistes</taxon>
    </lineage>
</organism>
<dbReference type="OrthoDB" id="9801641at2"/>
<evidence type="ECO:0000259" key="11">
    <source>
        <dbReference type="Pfam" id="PF20979"/>
    </source>
</evidence>
<dbReference type="GO" id="GO:0005737">
    <property type="term" value="C:cytoplasm"/>
    <property type="evidence" value="ECO:0007669"/>
    <property type="project" value="UniProtKB-SubCell"/>
</dbReference>
<gene>
    <name evidence="9" type="primary">argG</name>
    <name evidence="12" type="ORF">EH55_05960</name>
</gene>
<evidence type="ECO:0000256" key="7">
    <source>
        <dbReference type="ARBA" id="ARBA00022741"/>
    </source>
</evidence>